<feature type="non-terminal residue" evidence="1">
    <location>
        <position position="1"/>
    </location>
</feature>
<keyword evidence="2" id="KW-1185">Reference proteome</keyword>
<dbReference type="PANTHER" id="PTHR46579:SF1">
    <property type="entry name" value="F5_8 TYPE C DOMAIN-CONTAINING PROTEIN"/>
    <property type="match status" value="1"/>
</dbReference>
<sequence length="404" mass="46196">KHSYNDVEYTTWTWRTNDSCRLCAQKYRDAATQNLADSSFDLSGLRSSELLCLPYYDATKHLLIDPMHNLFLGLIKEHFQNILGCKKIPKEGLPVVNSLAGCLFAYTADNLDTDLFTLTQKASIRHLEDWLKQPLQKGPDVEATIQKHAKHWAGKACHLSLLIYVCKGLGCIPMTVTATGIDTSSPVKKKYRKPELAEIVVRWQTKQPEILPASRTSSGLSGRQGYLLTSEDMGEIRRDIQVMVKPSWATSIPTSISSSGPKLKSDQWRAAGSLYLPVTLIRLWSRSCNDIASRERQDLLKLTMALFQAISIITSRKTLARHRELYLDHMLVYRQELARLFPDYKCHPNHHMALHLGEFLSAYGPVHGWWTFPFEHMIRTLQRIHTNYHPGKPSFQYLGLERYI</sequence>
<proteinExistence type="predicted"/>
<protein>
    <recommendedName>
        <fullName evidence="3">DUF4218 domain-containing protein</fullName>
    </recommendedName>
</protein>
<evidence type="ECO:0000313" key="1">
    <source>
        <dbReference type="EMBL" id="PPQ91927.1"/>
    </source>
</evidence>
<gene>
    <name evidence="1" type="ORF">CVT25_000946</name>
</gene>
<dbReference type="AlphaFoldDB" id="A0A409XMI4"/>
<dbReference type="Proteomes" id="UP000283269">
    <property type="component" value="Unassembled WGS sequence"/>
</dbReference>
<accession>A0A409XMI4</accession>
<evidence type="ECO:0008006" key="3">
    <source>
        <dbReference type="Google" id="ProtNLM"/>
    </source>
</evidence>
<reference evidence="1 2" key="1">
    <citation type="journal article" date="2018" name="Evol. Lett.">
        <title>Horizontal gene cluster transfer increased hallucinogenic mushroom diversity.</title>
        <authorList>
            <person name="Reynolds H.T."/>
            <person name="Vijayakumar V."/>
            <person name="Gluck-Thaler E."/>
            <person name="Korotkin H.B."/>
            <person name="Matheny P.B."/>
            <person name="Slot J.C."/>
        </authorList>
    </citation>
    <scope>NUCLEOTIDE SEQUENCE [LARGE SCALE GENOMIC DNA]</scope>
    <source>
        <strain evidence="1 2">2631</strain>
    </source>
</reference>
<organism evidence="1 2">
    <name type="scientific">Psilocybe cyanescens</name>
    <dbReference type="NCBI Taxonomy" id="93625"/>
    <lineage>
        <taxon>Eukaryota</taxon>
        <taxon>Fungi</taxon>
        <taxon>Dikarya</taxon>
        <taxon>Basidiomycota</taxon>
        <taxon>Agaricomycotina</taxon>
        <taxon>Agaricomycetes</taxon>
        <taxon>Agaricomycetidae</taxon>
        <taxon>Agaricales</taxon>
        <taxon>Agaricineae</taxon>
        <taxon>Strophariaceae</taxon>
        <taxon>Psilocybe</taxon>
    </lineage>
</organism>
<evidence type="ECO:0000313" key="2">
    <source>
        <dbReference type="Proteomes" id="UP000283269"/>
    </source>
</evidence>
<dbReference type="InParanoid" id="A0A409XMI4"/>
<dbReference type="PANTHER" id="PTHR46579">
    <property type="entry name" value="F5/8 TYPE C DOMAIN-CONTAINING PROTEIN-RELATED"/>
    <property type="match status" value="1"/>
</dbReference>
<dbReference type="OrthoDB" id="3247418at2759"/>
<comment type="caution">
    <text evidence="1">The sequence shown here is derived from an EMBL/GenBank/DDBJ whole genome shotgun (WGS) entry which is preliminary data.</text>
</comment>
<dbReference type="STRING" id="93625.A0A409XMI4"/>
<name>A0A409XMI4_PSICY</name>
<dbReference type="EMBL" id="NHYD01001202">
    <property type="protein sequence ID" value="PPQ91927.1"/>
    <property type="molecule type" value="Genomic_DNA"/>
</dbReference>